<evidence type="ECO:0000313" key="7">
    <source>
        <dbReference type="EMBL" id="SFJ11927.1"/>
    </source>
</evidence>
<feature type="transmembrane region" description="Helical" evidence="5">
    <location>
        <begin position="101"/>
        <end position="121"/>
    </location>
</feature>
<feature type="transmembrane region" description="Helical" evidence="5">
    <location>
        <begin position="34"/>
        <end position="52"/>
    </location>
</feature>
<dbReference type="GO" id="GO:0016020">
    <property type="term" value="C:membrane"/>
    <property type="evidence" value="ECO:0007669"/>
    <property type="project" value="UniProtKB-SubCell"/>
</dbReference>
<evidence type="ECO:0000259" key="6">
    <source>
        <dbReference type="Pfam" id="PF13515"/>
    </source>
</evidence>
<evidence type="ECO:0000256" key="2">
    <source>
        <dbReference type="ARBA" id="ARBA00022692"/>
    </source>
</evidence>
<evidence type="ECO:0000256" key="1">
    <source>
        <dbReference type="ARBA" id="ARBA00004141"/>
    </source>
</evidence>
<evidence type="ECO:0000256" key="3">
    <source>
        <dbReference type="ARBA" id="ARBA00022989"/>
    </source>
</evidence>
<keyword evidence="8" id="KW-1185">Reference proteome</keyword>
<keyword evidence="2 5" id="KW-0812">Transmembrane</keyword>
<dbReference type="Proteomes" id="UP000243887">
    <property type="component" value="Unassembled WGS sequence"/>
</dbReference>
<name>A0A1I3NS09_9FLAO</name>
<dbReference type="Pfam" id="PF13515">
    <property type="entry name" value="FUSC_2"/>
    <property type="match status" value="1"/>
</dbReference>
<evidence type="ECO:0000256" key="5">
    <source>
        <dbReference type="SAM" id="Phobius"/>
    </source>
</evidence>
<evidence type="ECO:0000313" key="8">
    <source>
        <dbReference type="Proteomes" id="UP000243887"/>
    </source>
</evidence>
<feature type="transmembrane region" description="Helical" evidence="5">
    <location>
        <begin position="133"/>
        <end position="157"/>
    </location>
</feature>
<keyword evidence="4 5" id="KW-0472">Membrane</keyword>
<reference evidence="8" key="1">
    <citation type="submission" date="2016-10" db="EMBL/GenBank/DDBJ databases">
        <authorList>
            <person name="Varghese N."/>
            <person name="Submissions S."/>
        </authorList>
    </citation>
    <scope>NUCLEOTIDE SEQUENCE [LARGE SCALE GENOMIC DNA]</scope>
    <source>
        <strain evidence="8">DSM 26542</strain>
    </source>
</reference>
<organism evidence="7 8">
    <name type="scientific">Myroides guanonis</name>
    <dbReference type="NCBI Taxonomy" id="1150112"/>
    <lineage>
        <taxon>Bacteria</taxon>
        <taxon>Pseudomonadati</taxon>
        <taxon>Bacteroidota</taxon>
        <taxon>Flavobacteriia</taxon>
        <taxon>Flavobacteriales</taxon>
        <taxon>Flavobacteriaceae</taxon>
        <taxon>Myroides</taxon>
    </lineage>
</organism>
<protein>
    <submittedName>
        <fullName evidence="7">Fusaric acid resistance protein-like</fullName>
    </submittedName>
</protein>
<dbReference type="STRING" id="1150112.SAMN04487893_103180"/>
<dbReference type="InterPro" id="IPR049453">
    <property type="entry name" value="Memb_transporter_dom"/>
</dbReference>
<feature type="transmembrane region" description="Helical" evidence="5">
    <location>
        <begin position="7"/>
        <end position="28"/>
    </location>
</feature>
<proteinExistence type="predicted"/>
<accession>A0A1I3NS09</accession>
<evidence type="ECO:0000256" key="4">
    <source>
        <dbReference type="ARBA" id="ARBA00023136"/>
    </source>
</evidence>
<gene>
    <name evidence="7" type="ORF">SAMN04487893_103180</name>
</gene>
<feature type="transmembrane region" description="Helical" evidence="5">
    <location>
        <begin position="73"/>
        <end position="95"/>
    </location>
</feature>
<dbReference type="EMBL" id="FORU01000003">
    <property type="protein sequence ID" value="SFJ11927.1"/>
    <property type="molecule type" value="Genomic_DNA"/>
</dbReference>
<comment type="subcellular location">
    <subcellularLocation>
        <location evidence="1">Membrane</location>
        <topology evidence="1">Multi-pass membrane protein</topology>
    </subcellularLocation>
</comment>
<feature type="domain" description="Integral membrane bound transporter" evidence="6">
    <location>
        <begin position="34"/>
        <end position="149"/>
    </location>
</feature>
<dbReference type="OrthoDB" id="670056at2"/>
<dbReference type="AlphaFoldDB" id="A0A1I3NS09"/>
<dbReference type="RefSeq" id="WP_090678299.1">
    <property type="nucleotide sequence ID" value="NZ_FORU01000003.1"/>
</dbReference>
<keyword evidence="3 5" id="KW-1133">Transmembrane helix</keyword>
<sequence>MSSPIKFIITSPPIIYATRCVLGFLIGYELYIRFPEYELMWTLISIILVISPEGKDSRRLSIERFKSNLIGSIVGLFCLLLHAPTFSITILGILATIGICYIFKIMNMARVALVALLIIMVQPHFEQAEIAPFARIISVTLGCFIGLLITVLTSMGIRSLKRHYNIPLN</sequence>